<evidence type="ECO:0008006" key="10">
    <source>
        <dbReference type="Google" id="ProtNLM"/>
    </source>
</evidence>
<dbReference type="GO" id="GO:0016705">
    <property type="term" value="F:oxidoreductase activity, acting on paired donors, with incorporation or reduction of molecular oxygen"/>
    <property type="evidence" value="ECO:0007669"/>
    <property type="project" value="InterPro"/>
</dbReference>
<dbReference type="InterPro" id="IPR036396">
    <property type="entry name" value="Cyt_P450_sf"/>
</dbReference>
<evidence type="ECO:0000256" key="6">
    <source>
        <dbReference type="PIRSR" id="PIRSR602403-1"/>
    </source>
</evidence>
<proteinExistence type="inferred from homology"/>
<evidence type="ECO:0000256" key="5">
    <source>
        <dbReference type="ARBA" id="ARBA00023004"/>
    </source>
</evidence>
<evidence type="ECO:0000256" key="4">
    <source>
        <dbReference type="ARBA" id="ARBA00023002"/>
    </source>
</evidence>
<dbReference type="GO" id="GO:0005506">
    <property type="term" value="F:iron ion binding"/>
    <property type="evidence" value="ECO:0007669"/>
    <property type="project" value="InterPro"/>
</dbReference>
<gene>
    <name evidence="8" type="ORF">D9757_008447</name>
</gene>
<sequence length="528" mass="59617">MTFSTLAALGAIFLVTILVRKYLRWRSRMVKLNAIPAVGNSGTFSSYISARRFKDHAVEIIQEGYEKYPGQAFRVPLPDGWQVIVSGEEMIEDVKKASDSDLSFMEAVTETLQTDYTMGLAARIDPYQVDVVRTPLTRNLAAKFDDLRDEIQAAFIDEIPAKESEWTNVPMLFTVMKIVSRTSNRFFVGLPLCRDPDYVVWTYLFSCSIWLIRVDLVVLKRLNIEFTTDAFNGARVLGHYPGFLKPLVRRFLTNVPACLARATKHLAPVIRERLEKEEEYGTTDWPDKPNDLISWLLDEANTPERRKNIVHEVVSRVLLVNMAAIHTTSITFTNSLYQLAANPAVAQPLREEIQACVDEQGWTKAALGQMRKLDSFIKESQRVVGVGAINSNRKAMRDFRFSNGTVIPAGTMVGTPSYSLHHDKNLYEDPDSMDAFRFSNMRAKKGEGLKHQMVAHDPTFALFGNGGKHMCPGRFFAVNELKALVGHVLLNYDIKFENDGGVPPTHWDGASSTPNRTAAVMFRKRRLE</sequence>
<dbReference type="GO" id="GO:0004497">
    <property type="term" value="F:monooxygenase activity"/>
    <property type="evidence" value="ECO:0007669"/>
    <property type="project" value="InterPro"/>
</dbReference>
<dbReference type="CDD" id="cd11041">
    <property type="entry name" value="CYP503A1-like"/>
    <property type="match status" value="1"/>
</dbReference>
<name>A0A8H5M668_9AGAR</name>
<keyword evidence="7" id="KW-1133">Transmembrane helix</keyword>
<evidence type="ECO:0000256" key="3">
    <source>
        <dbReference type="ARBA" id="ARBA00022723"/>
    </source>
</evidence>
<keyword evidence="9" id="KW-1185">Reference proteome</keyword>
<comment type="cofactor">
    <cofactor evidence="1 6">
        <name>heme</name>
        <dbReference type="ChEBI" id="CHEBI:30413"/>
    </cofactor>
</comment>
<dbReference type="Pfam" id="PF00067">
    <property type="entry name" value="p450"/>
    <property type="match status" value="1"/>
</dbReference>
<protein>
    <recommendedName>
        <fullName evidence="10">Cytochrome P450</fullName>
    </recommendedName>
</protein>
<dbReference type="PRINTS" id="PR00465">
    <property type="entry name" value="EP450IV"/>
</dbReference>
<keyword evidence="7" id="KW-0472">Membrane</keyword>
<dbReference type="AlphaFoldDB" id="A0A8H5M668"/>
<evidence type="ECO:0000313" key="9">
    <source>
        <dbReference type="Proteomes" id="UP000518752"/>
    </source>
</evidence>
<evidence type="ECO:0000256" key="7">
    <source>
        <dbReference type="SAM" id="Phobius"/>
    </source>
</evidence>
<keyword evidence="7" id="KW-0812">Transmembrane</keyword>
<keyword evidence="4" id="KW-0560">Oxidoreductase</keyword>
<keyword evidence="6" id="KW-0349">Heme</keyword>
<dbReference type="GO" id="GO:0020037">
    <property type="term" value="F:heme binding"/>
    <property type="evidence" value="ECO:0007669"/>
    <property type="project" value="InterPro"/>
</dbReference>
<evidence type="ECO:0000256" key="2">
    <source>
        <dbReference type="ARBA" id="ARBA00010617"/>
    </source>
</evidence>
<reference evidence="8 9" key="1">
    <citation type="journal article" date="2020" name="ISME J.">
        <title>Uncovering the hidden diversity of litter-decomposition mechanisms in mushroom-forming fungi.</title>
        <authorList>
            <person name="Floudas D."/>
            <person name="Bentzer J."/>
            <person name="Ahren D."/>
            <person name="Johansson T."/>
            <person name="Persson P."/>
            <person name="Tunlid A."/>
        </authorList>
    </citation>
    <scope>NUCLEOTIDE SEQUENCE [LARGE SCALE GENOMIC DNA]</scope>
    <source>
        <strain evidence="8 9">CBS 406.79</strain>
    </source>
</reference>
<dbReference type="Proteomes" id="UP000518752">
    <property type="component" value="Unassembled WGS sequence"/>
</dbReference>
<comment type="caution">
    <text evidence="8">The sequence shown here is derived from an EMBL/GenBank/DDBJ whole genome shotgun (WGS) entry which is preliminary data.</text>
</comment>
<dbReference type="OrthoDB" id="1844152at2759"/>
<accession>A0A8H5M668</accession>
<keyword evidence="3 6" id="KW-0479">Metal-binding</keyword>
<dbReference type="Gene3D" id="1.10.630.10">
    <property type="entry name" value="Cytochrome P450"/>
    <property type="match status" value="1"/>
</dbReference>
<comment type="similarity">
    <text evidence="2">Belongs to the cytochrome P450 family.</text>
</comment>
<dbReference type="SUPFAM" id="SSF48264">
    <property type="entry name" value="Cytochrome P450"/>
    <property type="match status" value="1"/>
</dbReference>
<feature type="binding site" description="axial binding residue" evidence="6">
    <location>
        <position position="471"/>
    </location>
    <ligand>
        <name>heme</name>
        <dbReference type="ChEBI" id="CHEBI:30413"/>
    </ligand>
    <ligandPart>
        <name>Fe</name>
        <dbReference type="ChEBI" id="CHEBI:18248"/>
    </ligandPart>
</feature>
<organism evidence="8 9">
    <name type="scientific">Collybiopsis confluens</name>
    <dbReference type="NCBI Taxonomy" id="2823264"/>
    <lineage>
        <taxon>Eukaryota</taxon>
        <taxon>Fungi</taxon>
        <taxon>Dikarya</taxon>
        <taxon>Basidiomycota</taxon>
        <taxon>Agaricomycotina</taxon>
        <taxon>Agaricomycetes</taxon>
        <taxon>Agaricomycetidae</taxon>
        <taxon>Agaricales</taxon>
        <taxon>Marasmiineae</taxon>
        <taxon>Omphalotaceae</taxon>
        <taxon>Collybiopsis</taxon>
    </lineage>
</organism>
<dbReference type="InterPro" id="IPR002403">
    <property type="entry name" value="Cyt_P450_E_grp-IV"/>
</dbReference>
<dbReference type="InterPro" id="IPR001128">
    <property type="entry name" value="Cyt_P450"/>
</dbReference>
<feature type="transmembrane region" description="Helical" evidence="7">
    <location>
        <begin position="6"/>
        <end position="23"/>
    </location>
</feature>
<dbReference type="EMBL" id="JAACJN010000053">
    <property type="protein sequence ID" value="KAF5382328.1"/>
    <property type="molecule type" value="Genomic_DNA"/>
</dbReference>
<evidence type="ECO:0000256" key="1">
    <source>
        <dbReference type="ARBA" id="ARBA00001971"/>
    </source>
</evidence>
<keyword evidence="5 6" id="KW-0408">Iron</keyword>
<evidence type="ECO:0000313" key="8">
    <source>
        <dbReference type="EMBL" id="KAF5382328.1"/>
    </source>
</evidence>
<dbReference type="PANTHER" id="PTHR46206">
    <property type="entry name" value="CYTOCHROME P450"/>
    <property type="match status" value="1"/>
</dbReference>